<organism evidence="2 3">
    <name type="scientific">Rhodonia placenta</name>
    <dbReference type="NCBI Taxonomy" id="104341"/>
    <lineage>
        <taxon>Eukaryota</taxon>
        <taxon>Fungi</taxon>
        <taxon>Dikarya</taxon>
        <taxon>Basidiomycota</taxon>
        <taxon>Agaricomycotina</taxon>
        <taxon>Agaricomycetes</taxon>
        <taxon>Polyporales</taxon>
        <taxon>Adustoporiaceae</taxon>
        <taxon>Rhodonia</taxon>
    </lineage>
</organism>
<dbReference type="EMBL" id="JADOXO010000287">
    <property type="protein sequence ID" value="KAF9807211.1"/>
    <property type="molecule type" value="Genomic_DNA"/>
</dbReference>
<dbReference type="AlphaFoldDB" id="A0A8H7TZH7"/>
<comment type="caution">
    <text evidence="2">The sequence shown here is derived from an EMBL/GenBank/DDBJ whole genome shotgun (WGS) entry which is preliminary data.</text>
</comment>
<accession>A0A8H7TZH7</accession>
<evidence type="ECO:0000313" key="3">
    <source>
        <dbReference type="Proteomes" id="UP000639403"/>
    </source>
</evidence>
<protein>
    <submittedName>
        <fullName evidence="2">Uncharacterized protein</fullName>
    </submittedName>
</protein>
<feature type="compositionally biased region" description="Polar residues" evidence="1">
    <location>
        <begin position="1"/>
        <end position="17"/>
    </location>
</feature>
<reference evidence="2" key="2">
    <citation type="journal article" name="Front. Microbiol.">
        <title>Degradative Capacity of Two Strains of Rhodonia placenta: From Phenotype to Genotype.</title>
        <authorList>
            <person name="Kolle M."/>
            <person name="Horta M.A.C."/>
            <person name="Nowrousian M."/>
            <person name="Ohm R.A."/>
            <person name="Benz J.P."/>
            <person name="Pilgard A."/>
        </authorList>
    </citation>
    <scope>NUCLEOTIDE SEQUENCE</scope>
    <source>
        <strain evidence="2">FPRL280</strain>
    </source>
</reference>
<gene>
    <name evidence="2" type="ORF">IEO21_08326</name>
</gene>
<sequence length="241" mass="26771">MGEPSTQSFATRFTQRAETPPRAKLTAGSSYRLSDLKTQRKTLIEELGPTIPEVPIPNFLTNILPGLREGLDVDEIATKLKASGHITDDGRWSCFPCDPAQVKKREEQCFQPLEQLAEAISTASGGGSTRLLHYTQNPSIQPVCTLRDTKSRPDGSIGRTLPCLPNSRRKQDLPTRKITLRRLSGVCINACGRIPVDASRSASQLRTRRWDCGSAVVHSYLSARVSIFCRTMLLSFIYSWH</sequence>
<dbReference type="Proteomes" id="UP000639403">
    <property type="component" value="Unassembled WGS sequence"/>
</dbReference>
<reference evidence="2" key="1">
    <citation type="submission" date="2020-11" db="EMBL/GenBank/DDBJ databases">
        <authorList>
            <person name="Koelle M."/>
            <person name="Horta M.A.C."/>
            <person name="Nowrousian M."/>
            <person name="Ohm R.A."/>
            <person name="Benz P."/>
            <person name="Pilgard A."/>
        </authorList>
    </citation>
    <scope>NUCLEOTIDE SEQUENCE</scope>
    <source>
        <strain evidence="2">FPRL280</strain>
    </source>
</reference>
<proteinExistence type="predicted"/>
<evidence type="ECO:0000256" key="1">
    <source>
        <dbReference type="SAM" id="MobiDB-lite"/>
    </source>
</evidence>
<evidence type="ECO:0000313" key="2">
    <source>
        <dbReference type="EMBL" id="KAF9807211.1"/>
    </source>
</evidence>
<feature type="region of interest" description="Disordered" evidence="1">
    <location>
        <begin position="1"/>
        <end position="24"/>
    </location>
</feature>
<name>A0A8H7TZH7_9APHY</name>